<reference evidence="4" key="2">
    <citation type="submission" date="2018-02" db="EMBL/GenBank/DDBJ databases">
        <authorList>
            <person name="Handem S."/>
        </authorList>
    </citation>
    <scope>NUCLEOTIDE SEQUENCE [LARGE SCALE GENOMIC DNA]</scope>
    <source>
        <strain evidence="4">Spain3473</strain>
    </source>
</reference>
<dbReference type="EMBL" id="PTTJ01000146">
    <property type="protein sequence ID" value="RJP07640.1"/>
    <property type="molecule type" value="Genomic_DNA"/>
</dbReference>
<sequence length="48" mass="5239">MNTVKTRKVGNSVTVTIPKTLNVPEGQEMFVYKGVDNVIVLAPKIPDP</sequence>
<evidence type="ECO:0000313" key="2">
    <source>
        <dbReference type="EMBL" id="RJP07640.1"/>
    </source>
</evidence>
<dbReference type="Proteomes" id="UP000265600">
    <property type="component" value="Unassembled WGS sequence"/>
</dbReference>
<accession>A0A3A4NBU5</accession>
<dbReference type="GO" id="GO:0003677">
    <property type="term" value="F:DNA binding"/>
    <property type="evidence" value="ECO:0007669"/>
    <property type="project" value="InterPro"/>
</dbReference>
<dbReference type="NCBIfam" id="NF047400">
    <property type="entry name" value="MazE_PemI_antitoxin"/>
    <property type="match status" value="1"/>
</dbReference>
<proteinExistence type="predicted"/>
<dbReference type="InterPro" id="IPR007159">
    <property type="entry name" value="SpoVT-AbrB_dom"/>
</dbReference>
<feature type="domain" description="SpoVT-AbrB" evidence="1">
    <location>
        <begin position="6"/>
        <end position="46"/>
    </location>
</feature>
<reference evidence="3" key="1">
    <citation type="submission" date="2018-02" db="EMBL/GenBank/DDBJ databases">
        <authorList>
            <person name="Cohen D.B."/>
            <person name="Kent A.D."/>
        </authorList>
    </citation>
    <scope>NUCLEOTIDE SEQUENCE</scope>
    <source>
        <strain evidence="3">Spain3473</strain>
    </source>
</reference>
<dbReference type="Pfam" id="PF04014">
    <property type="entry name" value="MazE_antitoxin"/>
    <property type="match status" value="1"/>
</dbReference>
<dbReference type="AlphaFoldDB" id="A0A3A4NBU5"/>
<gene>
    <name evidence="3" type="ORF">C5O69_06350</name>
    <name evidence="2" type="ORF">C5O69_11550</name>
</gene>
<protein>
    <submittedName>
        <fullName evidence="3">AbrB family transcriptional regulator</fullName>
    </submittedName>
</protein>
<name>A0A3A4NBU5_9STRE</name>
<feature type="non-terminal residue" evidence="3">
    <location>
        <position position="48"/>
    </location>
</feature>
<dbReference type="RefSeq" id="WP_119946921.1">
    <property type="nucleotide sequence ID" value="NZ_PTTJ01000084.1"/>
</dbReference>
<dbReference type="SUPFAM" id="SSF89447">
    <property type="entry name" value="AbrB/MazE/MraZ-like"/>
    <property type="match status" value="1"/>
</dbReference>
<organism evidence="3 4">
    <name type="scientific">Streptococcus pseudopneumoniae</name>
    <dbReference type="NCBI Taxonomy" id="257758"/>
    <lineage>
        <taxon>Bacteria</taxon>
        <taxon>Bacillati</taxon>
        <taxon>Bacillota</taxon>
        <taxon>Bacilli</taxon>
        <taxon>Lactobacillales</taxon>
        <taxon>Streptococcaceae</taxon>
        <taxon>Streptococcus</taxon>
    </lineage>
</organism>
<evidence type="ECO:0000313" key="3">
    <source>
        <dbReference type="EMBL" id="RJP11994.1"/>
    </source>
</evidence>
<dbReference type="InterPro" id="IPR037914">
    <property type="entry name" value="SpoVT-AbrB_sf"/>
</dbReference>
<dbReference type="EMBL" id="PTTJ01000084">
    <property type="protein sequence ID" value="RJP11994.1"/>
    <property type="molecule type" value="Genomic_DNA"/>
</dbReference>
<evidence type="ECO:0000259" key="1">
    <source>
        <dbReference type="Pfam" id="PF04014"/>
    </source>
</evidence>
<comment type="caution">
    <text evidence="3">The sequence shown here is derived from an EMBL/GenBank/DDBJ whole genome shotgun (WGS) entry which is preliminary data.</text>
</comment>
<evidence type="ECO:0000313" key="4">
    <source>
        <dbReference type="Proteomes" id="UP000265600"/>
    </source>
</evidence>